<dbReference type="Gene3D" id="3.40.50.620">
    <property type="entry name" value="HUPs"/>
    <property type="match status" value="1"/>
</dbReference>
<evidence type="ECO:0000259" key="2">
    <source>
        <dbReference type="Pfam" id="PF02698"/>
    </source>
</evidence>
<dbReference type="PANTHER" id="PTHR30336:SF6">
    <property type="entry name" value="INTEGRAL MEMBRANE PROTEIN"/>
    <property type="match status" value="1"/>
</dbReference>
<evidence type="ECO:0000313" key="3">
    <source>
        <dbReference type="EMBL" id="AAT83837.1"/>
    </source>
</evidence>
<dbReference type="GO" id="GO:0005886">
    <property type="term" value="C:plasma membrane"/>
    <property type="evidence" value="ECO:0007669"/>
    <property type="project" value="TreeGrafter"/>
</dbReference>
<dbReference type="HOGENOM" id="CLU_051474_0_0_11"/>
<dbReference type="PANTHER" id="PTHR30336">
    <property type="entry name" value="INNER MEMBRANE PROTEIN, PROBABLE PERMEASE"/>
    <property type="match status" value="1"/>
</dbReference>
<dbReference type="InterPro" id="IPR003848">
    <property type="entry name" value="DUF218"/>
</dbReference>
<dbReference type="eggNOG" id="COG2949">
    <property type="taxonomic scope" value="Bacteria"/>
</dbReference>
<dbReference type="Pfam" id="PF02698">
    <property type="entry name" value="DUF218"/>
    <property type="match status" value="1"/>
</dbReference>
<keyword evidence="1" id="KW-0812">Transmembrane</keyword>
<proteinExistence type="predicted"/>
<feature type="transmembrane region" description="Helical" evidence="1">
    <location>
        <begin position="21"/>
        <end position="45"/>
    </location>
</feature>
<dbReference type="KEGG" id="pac:PPA2130"/>
<dbReference type="InterPro" id="IPR014729">
    <property type="entry name" value="Rossmann-like_a/b/a_fold"/>
</dbReference>
<protein>
    <submittedName>
        <fullName evidence="3">Conserved membrane-associated protein (OmpA family)</fullName>
    </submittedName>
</protein>
<evidence type="ECO:0000313" key="4">
    <source>
        <dbReference type="Proteomes" id="UP000000603"/>
    </source>
</evidence>
<name>Q6A5X6_CUTAK</name>
<keyword evidence="1" id="KW-1133">Transmembrane helix</keyword>
<dbReference type="EnsemblBacteria" id="AAT83837">
    <property type="protein sequence ID" value="AAT83837"/>
    <property type="gene ID" value="PPA2130"/>
</dbReference>
<sequence length="228" mass="25110">MKHGLYSGNVSSCRRHPIRTAIVSTCIAAFVALLGPWTLAAALSYGKVHDVADTEPRDVAIVLGAQVLPSGTPSAYLRGRLDVAADLYRSGKAKVILVSGDNRETHYNEPKVMKTYLVSKGVPAARIVEDFAGLGTYDTCVRARRIFGVDRAIMVTQDYHEIRTVATCRMTGLDAVGVPDRTQPRDNVWWYGWGREFGSRLKMIWDVASRREPTLGQTDNGVREALNS</sequence>
<evidence type="ECO:0000256" key="1">
    <source>
        <dbReference type="SAM" id="Phobius"/>
    </source>
</evidence>
<dbReference type="CDD" id="cd06259">
    <property type="entry name" value="YdcF-like"/>
    <property type="match status" value="1"/>
</dbReference>
<organism evidence="3 4">
    <name type="scientific">Cutibacterium acnes (strain DSM 16379 / KPA171202)</name>
    <name type="common">Propionibacterium acnes</name>
    <dbReference type="NCBI Taxonomy" id="267747"/>
    <lineage>
        <taxon>Bacteria</taxon>
        <taxon>Bacillati</taxon>
        <taxon>Actinomycetota</taxon>
        <taxon>Actinomycetes</taxon>
        <taxon>Propionibacteriales</taxon>
        <taxon>Propionibacteriaceae</taxon>
        <taxon>Cutibacterium</taxon>
    </lineage>
</organism>
<dbReference type="InterPro" id="IPR051599">
    <property type="entry name" value="Cell_Envelope_Assoc"/>
</dbReference>
<dbReference type="EMBL" id="AE017283">
    <property type="protein sequence ID" value="AAT83837.1"/>
    <property type="molecule type" value="Genomic_DNA"/>
</dbReference>
<dbReference type="AlphaFoldDB" id="Q6A5X6"/>
<gene>
    <name evidence="3" type="ordered locus">PPA2130</name>
</gene>
<keyword evidence="1" id="KW-0472">Membrane</keyword>
<feature type="domain" description="DUF218" evidence="2">
    <location>
        <begin position="58"/>
        <end position="184"/>
    </location>
</feature>
<dbReference type="Proteomes" id="UP000000603">
    <property type="component" value="Chromosome"/>
</dbReference>
<accession>Q6A5X6</accession>
<reference evidence="3 4" key="1">
    <citation type="journal article" date="2004" name="Science">
        <title>The complete genome sequence of Propionibacterium acnes, a commensal of human skin.</title>
        <authorList>
            <person name="Bruggemann H."/>
            <person name="Henne A."/>
            <person name="Hoster F."/>
            <person name="Liesegang H."/>
            <person name="Wiezer A."/>
            <person name="Strittmatter A."/>
            <person name="Hujer S."/>
            <person name="Durre P."/>
            <person name="Gottschalk G."/>
        </authorList>
    </citation>
    <scope>NUCLEOTIDE SEQUENCE [LARGE SCALE GENOMIC DNA]</scope>
    <source>
        <strain evidence="4">DSM 16379 / KPA171202</strain>
    </source>
</reference>